<dbReference type="CDD" id="cd07990">
    <property type="entry name" value="LPLAT_LCLAT1-like"/>
    <property type="match status" value="1"/>
</dbReference>
<reference evidence="10" key="1">
    <citation type="submission" date="2021-01" db="EMBL/GenBank/DDBJ databases">
        <authorList>
            <person name="Lovell J.T."/>
            <person name="Bentley N."/>
            <person name="Bhattarai G."/>
            <person name="Jenkins J.W."/>
            <person name="Sreedasyam A."/>
            <person name="Alarcon Y."/>
            <person name="Bock C."/>
            <person name="Boston L."/>
            <person name="Carlson J."/>
            <person name="Cervantes K."/>
            <person name="Clermont K."/>
            <person name="Krom N."/>
            <person name="Kubenka K."/>
            <person name="Mamidi S."/>
            <person name="Mattison C."/>
            <person name="Monteros M."/>
            <person name="Pisani C."/>
            <person name="Plott C."/>
            <person name="Rajasekar S."/>
            <person name="Rhein H.S."/>
            <person name="Rohla C."/>
            <person name="Song M."/>
            <person name="Hilaire R.S."/>
            <person name="Shu S."/>
            <person name="Wells L."/>
            <person name="Wang X."/>
            <person name="Webber J."/>
            <person name="Heerema R.J."/>
            <person name="Klein P."/>
            <person name="Conner P."/>
            <person name="Grauke L."/>
            <person name="Grimwood J."/>
            <person name="Schmutz J."/>
            <person name="Randall J.J."/>
        </authorList>
    </citation>
    <scope>NUCLEOTIDE SEQUENCE</scope>
    <source>
        <tissue evidence="10">Leaf</tissue>
    </source>
</reference>
<comment type="caution">
    <text evidence="10">The sequence shown here is derived from an EMBL/GenBank/DDBJ whole genome shotgun (WGS) entry which is preliminary data.</text>
</comment>
<dbReference type="AlphaFoldDB" id="A0A922IV38"/>
<organism evidence="10 11">
    <name type="scientific">Carya illinoinensis</name>
    <name type="common">Pecan</name>
    <dbReference type="NCBI Taxonomy" id="32201"/>
    <lineage>
        <taxon>Eukaryota</taxon>
        <taxon>Viridiplantae</taxon>
        <taxon>Streptophyta</taxon>
        <taxon>Embryophyta</taxon>
        <taxon>Tracheophyta</taxon>
        <taxon>Spermatophyta</taxon>
        <taxon>Magnoliopsida</taxon>
        <taxon>eudicotyledons</taxon>
        <taxon>Gunneridae</taxon>
        <taxon>Pentapetalae</taxon>
        <taxon>rosids</taxon>
        <taxon>fabids</taxon>
        <taxon>Fagales</taxon>
        <taxon>Juglandaceae</taxon>
        <taxon>Carya</taxon>
    </lineage>
</organism>
<dbReference type="InterPro" id="IPR032098">
    <property type="entry name" value="Acyltransf_C"/>
</dbReference>
<evidence type="ECO:0000313" key="11">
    <source>
        <dbReference type="Proteomes" id="UP000811246"/>
    </source>
</evidence>
<dbReference type="SMART" id="SM00563">
    <property type="entry name" value="PlsC"/>
    <property type="match status" value="1"/>
</dbReference>
<dbReference type="GO" id="GO:0012505">
    <property type="term" value="C:endomembrane system"/>
    <property type="evidence" value="ECO:0007669"/>
    <property type="project" value="TreeGrafter"/>
</dbReference>
<evidence type="ECO:0000256" key="8">
    <source>
        <dbReference type="SAM" id="Phobius"/>
    </source>
</evidence>
<evidence type="ECO:0000313" key="10">
    <source>
        <dbReference type="EMBL" id="KAG6682794.1"/>
    </source>
</evidence>
<gene>
    <name evidence="10" type="ORF">I3842_13G160700</name>
</gene>
<sequence>MIKLAMEIRTLAIFIPFGIVFFYTGIIINLIQATCFLIIRPVSKNLFRTINEAVADNLWLLIVWVLDWWSGFKVQLYTDMETYRLIGKEHAFLMPNHMCDTDILMMWLLAQRFGCLRSALMVVKKSSKYLPIYGWAIWFFGFVFLDRSWEKDEQKLKSSFQELQDFPRPFWLTMFVEGTRMTPVKLLEAQEFAASRGLPVPRHVLIPRTKGFVAAVKYMRSFVPAVYDITVAVPKGHAVPSLLSICNRQPSEVKIHIKRYSMKELPESDASIAQWCRDRFVEKDAMLEKFQAEGRFGDQKIPDAGRSLKSLLVCITCTCTTYFGIYKFCKMFSLLSTWKGNGILAAGLAMAVLFLHILFEYTKLPQRSLVAAETNEKKKKKLN</sequence>
<dbReference type="EMBL" id="CM031837">
    <property type="protein sequence ID" value="KAG6682794.1"/>
    <property type="molecule type" value="Genomic_DNA"/>
</dbReference>
<feature type="transmembrane region" description="Helical" evidence="8">
    <location>
        <begin position="310"/>
        <end position="328"/>
    </location>
</feature>
<evidence type="ECO:0000256" key="3">
    <source>
        <dbReference type="ARBA" id="ARBA00005189"/>
    </source>
</evidence>
<feature type="transmembrane region" description="Helical" evidence="8">
    <location>
        <begin position="340"/>
        <end position="359"/>
    </location>
</feature>
<dbReference type="GO" id="GO:0003841">
    <property type="term" value="F:1-acylglycerol-3-phosphate O-acyltransferase activity"/>
    <property type="evidence" value="ECO:0007669"/>
    <property type="project" value="UniProtKB-EC"/>
</dbReference>
<dbReference type="Proteomes" id="UP000811246">
    <property type="component" value="Chromosome 13"/>
</dbReference>
<dbReference type="EC" id="2.3.1.51" evidence="5"/>
<keyword evidence="8" id="KW-1133">Transmembrane helix</keyword>
<keyword evidence="8" id="KW-0472">Membrane</keyword>
<evidence type="ECO:0000256" key="2">
    <source>
        <dbReference type="ARBA" id="ARBA00004728"/>
    </source>
</evidence>
<feature type="domain" description="Phospholipid/glycerol acyltransferase" evidence="9">
    <location>
        <begin position="91"/>
        <end position="213"/>
    </location>
</feature>
<dbReference type="InterPro" id="IPR002123">
    <property type="entry name" value="Plipid/glycerol_acylTrfase"/>
</dbReference>
<evidence type="ECO:0000256" key="4">
    <source>
        <dbReference type="ARBA" id="ARBA00008655"/>
    </source>
</evidence>
<keyword evidence="7" id="KW-0012">Acyltransferase</keyword>
<feature type="transmembrane region" description="Helical" evidence="8">
    <location>
        <begin position="59"/>
        <end position="78"/>
    </location>
</feature>
<dbReference type="PANTHER" id="PTHR10983:SF56">
    <property type="entry name" value="1-ACYLGLYCEROL-3-PHOSPHATE O-ACYLTRANSFERASE"/>
    <property type="match status" value="1"/>
</dbReference>
<proteinExistence type="inferred from homology"/>
<comment type="pathway">
    <text evidence="3">Lipid metabolism.</text>
</comment>
<name>A0A922IV38_CARIL</name>
<evidence type="ECO:0000256" key="7">
    <source>
        <dbReference type="ARBA" id="ARBA00023315"/>
    </source>
</evidence>
<feature type="transmembrane region" description="Helical" evidence="8">
    <location>
        <begin position="12"/>
        <end position="39"/>
    </location>
</feature>
<protein>
    <recommendedName>
        <fullName evidence="5">1-acylglycerol-3-phosphate O-acyltransferase</fullName>
        <ecNumber evidence="5">2.3.1.51</ecNumber>
    </recommendedName>
</protein>
<evidence type="ECO:0000256" key="6">
    <source>
        <dbReference type="ARBA" id="ARBA00022679"/>
    </source>
</evidence>
<keyword evidence="8" id="KW-0812">Transmembrane</keyword>
<evidence type="ECO:0000256" key="1">
    <source>
        <dbReference type="ARBA" id="ARBA00001141"/>
    </source>
</evidence>
<evidence type="ECO:0000256" key="5">
    <source>
        <dbReference type="ARBA" id="ARBA00013211"/>
    </source>
</evidence>
<keyword evidence="6" id="KW-0808">Transferase</keyword>
<comment type="catalytic activity">
    <reaction evidence="1">
        <text>a 1-acyl-sn-glycero-3-phosphate + an acyl-CoA = a 1,2-diacyl-sn-glycero-3-phosphate + CoA</text>
        <dbReference type="Rhea" id="RHEA:19709"/>
        <dbReference type="ChEBI" id="CHEBI:57287"/>
        <dbReference type="ChEBI" id="CHEBI:57970"/>
        <dbReference type="ChEBI" id="CHEBI:58342"/>
        <dbReference type="ChEBI" id="CHEBI:58608"/>
        <dbReference type="EC" id="2.3.1.51"/>
    </reaction>
</comment>
<dbReference type="Pfam" id="PF16076">
    <property type="entry name" value="Acyltransf_C"/>
    <property type="match status" value="1"/>
</dbReference>
<feature type="transmembrane region" description="Helical" evidence="8">
    <location>
        <begin position="130"/>
        <end position="149"/>
    </location>
</feature>
<dbReference type="PANTHER" id="PTHR10983">
    <property type="entry name" value="1-ACYLGLYCEROL-3-PHOSPHATE ACYLTRANSFERASE-RELATED"/>
    <property type="match status" value="1"/>
</dbReference>
<comment type="similarity">
    <text evidence="4">Belongs to the 1-acyl-sn-glycerol-3-phosphate acyltransferase family.</text>
</comment>
<evidence type="ECO:0000259" key="9">
    <source>
        <dbReference type="SMART" id="SM00563"/>
    </source>
</evidence>
<comment type="pathway">
    <text evidence="2">Phospholipid metabolism; CDP-diacylglycerol biosynthesis; CDP-diacylglycerol from sn-glycerol 3-phosphate: step 2/3.</text>
</comment>
<accession>A0A922IV38</accession>
<dbReference type="Pfam" id="PF01553">
    <property type="entry name" value="Acyltransferase"/>
    <property type="match status" value="1"/>
</dbReference>